<dbReference type="InterPro" id="IPR005467">
    <property type="entry name" value="His_kinase_dom"/>
</dbReference>
<reference evidence="11 12" key="1">
    <citation type="submission" date="2021-08" db="EMBL/GenBank/DDBJ databases">
        <authorList>
            <person name="Peeters C."/>
        </authorList>
    </citation>
    <scope>NUCLEOTIDE SEQUENCE [LARGE SCALE GENOMIC DNA]</scope>
    <source>
        <strain evidence="11 12">LMG 32289</strain>
    </source>
</reference>
<feature type="domain" description="PAS" evidence="9">
    <location>
        <begin position="145"/>
        <end position="200"/>
    </location>
</feature>
<dbReference type="Pfam" id="PF13426">
    <property type="entry name" value="PAS_9"/>
    <property type="match status" value="2"/>
</dbReference>
<evidence type="ECO:0000256" key="3">
    <source>
        <dbReference type="ARBA" id="ARBA00022553"/>
    </source>
</evidence>
<dbReference type="GO" id="GO:0004673">
    <property type="term" value="F:protein histidine kinase activity"/>
    <property type="evidence" value="ECO:0007669"/>
    <property type="project" value="UniProtKB-EC"/>
</dbReference>
<dbReference type="Pfam" id="PF00512">
    <property type="entry name" value="HisKA"/>
    <property type="match status" value="1"/>
</dbReference>
<dbReference type="CDD" id="cd00130">
    <property type="entry name" value="PAS"/>
    <property type="match status" value="2"/>
</dbReference>
<comment type="caution">
    <text evidence="11">The sequence shown here is derived from an EMBL/GenBank/DDBJ whole genome shotgun (WGS) entry which is preliminary data.</text>
</comment>
<dbReference type="Gene3D" id="1.10.287.130">
    <property type="match status" value="1"/>
</dbReference>
<dbReference type="PRINTS" id="PR00344">
    <property type="entry name" value="BCTRLSENSOR"/>
</dbReference>
<dbReference type="PROSITE" id="PS50110">
    <property type="entry name" value="RESPONSE_REGULATORY"/>
    <property type="match status" value="1"/>
</dbReference>
<keyword evidence="5 11" id="KW-0418">Kinase</keyword>
<dbReference type="SUPFAM" id="SSF55785">
    <property type="entry name" value="PYP-like sensor domain (PAS domain)"/>
    <property type="match status" value="2"/>
</dbReference>
<dbReference type="SMART" id="SM00388">
    <property type="entry name" value="HisKA"/>
    <property type="match status" value="1"/>
</dbReference>
<dbReference type="CDD" id="cd17580">
    <property type="entry name" value="REC_2_DhkD-like"/>
    <property type="match status" value="1"/>
</dbReference>
<keyword evidence="12" id="KW-1185">Reference proteome</keyword>
<evidence type="ECO:0000313" key="11">
    <source>
        <dbReference type="EMBL" id="CAG9186482.1"/>
    </source>
</evidence>
<dbReference type="CDD" id="cd00082">
    <property type="entry name" value="HisKA"/>
    <property type="match status" value="1"/>
</dbReference>
<dbReference type="PANTHER" id="PTHR43047:SF72">
    <property type="entry name" value="OSMOSENSING HISTIDINE PROTEIN KINASE SLN1"/>
    <property type="match status" value="1"/>
</dbReference>
<dbReference type="PROSITE" id="PS50112">
    <property type="entry name" value="PAS"/>
    <property type="match status" value="2"/>
</dbReference>
<dbReference type="InterPro" id="IPR001610">
    <property type="entry name" value="PAC"/>
</dbReference>
<evidence type="ECO:0000259" key="7">
    <source>
        <dbReference type="PROSITE" id="PS50109"/>
    </source>
</evidence>
<dbReference type="RefSeq" id="WP_223995645.1">
    <property type="nucleotide sequence ID" value="NZ_CAJZAG010000018.1"/>
</dbReference>
<dbReference type="Gene3D" id="3.30.565.10">
    <property type="entry name" value="Histidine kinase-like ATPase, C-terminal domain"/>
    <property type="match status" value="1"/>
</dbReference>
<evidence type="ECO:0000256" key="6">
    <source>
        <dbReference type="PROSITE-ProRule" id="PRU00169"/>
    </source>
</evidence>
<dbReference type="PANTHER" id="PTHR43047">
    <property type="entry name" value="TWO-COMPONENT HISTIDINE PROTEIN KINASE"/>
    <property type="match status" value="1"/>
</dbReference>
<dbReference type="Pfam" id="PF00072">
    <property type="entry name" value="Response_reg"/>
    <property type="match status" value="1"/>
</dbReference>
<evidence type="ECO:0000256" key="4">
    <source>
        <dbReference type="ARBA" id="ARBA00022679"/>
    </source>
</evidence>
<feature type="domain" description="PAS" evidence="9">
    <location>
        <begin position="17"/>
        <end position="65"/>
    </location>
</feature>
<evidence type="ECO:0000256" key="2">
    <source>
        <dbReference type="ARBA" id="ARBA00012438"/>
    </source>
</evidence>
<accession>A0ABM8Y178</accession>
<dbReference type="InterPro" id="IPR011006">
    <property type="entry name" value="CheY-like_superfamily"/>
</dbReference>
<gene>
    <name evidence="11" type="primary">rcsC_22</name>
    <name evidence="11" type="ORF">LMG32289_06461</name>
</gene>
<dbReference type="PROSITE" id="PS50113">
    <property type="entry name" value="PAC"/>
    <property type="match status" value="2"/>
</dbReference>
<dbReference type="Gene3D" id="3.40.50.2300">
    <property type="match status" value="1"/>
</dbReference>
<dbReference type="EMBL" id="CAJZAG010000018">
    <property type="protein sequence ID" value="CAG9186482.1"/>
    <property type="molecule type" value="Genomic_DNA"/>
</dbReference>
<dbReference type="NCBIfam" id="TIGR00229">
    <property type="entry name" value="sensory_box"/>
    <property type="match status" value="2"/>
</dbReference>
<dbReference type="InterPro" id="IPR003594">
    <property type="entry name" value="HATPase_dom"/>
</dbReference>
<sequence>MALLASTGDLPLPPHNDNDIFRNLVDSISDYAIFTLDRGGHITSWNKGAEAIKGYTADEVIGRHLSTFYTAEAVARQWPQRELEIAARNGRLEDEGWRVRKDGSQFWANVIITALHDTDGNVIGFGKVTRDMTEKKLHLEQLRESERMFRLLVQSVSDYAIFMLDAGGHVISWNTGAAKIKGYSNEEILGRHFSQFYPPEALADDKPGTELREAKLNGSVQDCGWRVRKDGSLFWAHVTITAVYDEQGKLRGYAKVTRDMSDQRRLEDIEASARRMNEFLAILGHELRNPLSPISTATSAMELLPEDSGLVKKNLSIVRRQLTHVTRLVDDLLDVGRLSAGKLELRRASVPVHRFLYDGIDAALPTIHAKSQHLTVGELAEPMIVNVDVTRLAQVLQNVLLNASKFSPVGSTIELYTRAPSGFLEVEVRDQGRGIAPGLLEDIFNLFVQEGRPGSTASAGLGIGLSLARAIVEMHGGSISAMSAGAGKGSQFTFRIPRGTPADQDKDNLPLPAAVETALHILVVDDNQDAADSMGALLQMLGHEVSIAYNGAMAILMATKCPPNVALIDLAMPDMDGFELLGALKKIAALSATRFLALTGFGHSSARAETSLAGFHAHLVKPVDIHVLLKSIAT</sequence>
<keyword evidence="3 6" id="KW-0597">Phosphoprotein</keyword>
<dbReference type="SMART" id="SM00448">
    <property type="entry name" value="REC"/>
    <property type="match status" value="1"/>
</dbReference>
<evidence type="ECO:0000313" key="12">
    <source>
        <dbReference type="Proteomes" id="UP000706525"/>
    </source>
</evidence>
<dbReference type="InterPro" id="IPR036890">
    <property type="entry name" value="HATPase_C_sf"/>
</dbReference>
<keyword evidence="4 11" id="KW-0808">Transferase</keyword>
<dbReference type="InterPro" id="IPR035965">
    <property type="entry name" value="PAS-like_dom_sf"/>
</dbReference>
<dbReference type="SUPFAM" id="SSF55874">
    <property type="entry name" value="ATPase domain of HSP90 chaperone/DNA topoisomerase II/histidine kinase"/>
    <property type="match status" value="1"/>
</dbReference>
<comment type="catalytic activity">
    <reaction evidence="1">
        <text>ATP + protein L-histidine = ADP + protein N-phospho-L-histidine.</text>
        <dbReference type="EC" id="2.7.13.3"/>
    </reaction>
</comment>
<organism evidence="11 12">
    <name type="scientific">Cupriavidus pampae</name>
    <dbReference type="NCBI Taxonomy" id="659251"/>
    <lineage>
        <taxon>Bacteria</taxon>
        <taxon>Pseudomonadati</taxon>
        <taxon>Pseudomonadota</taxon>
        <taxon>Betaproteobacteria</taxon>
        <taxon>Burkholderiales</taxon>
        <taxon>Burkholderiaceae</taxon>
        <taxon>Cupriavidus</taxon>
    </lineage>
</organism>
<proteinExistence type="predicted"/>
<dbReference type="InterPro" id="IPR000014">
    <property type="entry name" value="PAS"/>
</dbReference>
<evidence type="ECO:0000256" key="1">
    <source>
        <dbReference type="ARBA" id="ARBA00000085"/>
    </source>
</evidence>
<dbReference type="PROSITE" id="PS50109">
    <property type="entry name" value="HIS_KIN"/>
    <property type="match status" value="1"/>
</dbReference>
<evidence type="ECO:0000259" key="8">
    <source>
        <dbReference type="PROSITE" id="PS50110"/>
    </source>
</evidence>
<evidence type="ECO:0000259" key="10">
    <source>
        <dbReference type="PROSITE" id="PS50113"/>
    </source>
</evidence>
<evidence type="ECO:0000259" key="9">
    <source>
        <dbReference type="PROSITE" id="PS50112"/>
    </source>
</evidence>
<feature type="domain" description="Response regulatory" evidence="8">
    <location>
        <begin position="520"/>
        <end position="634"/>
    </location>
</feature>
<feature type="modified residue" description="4-aspartylphosphate" evidence="6">
    <location>
        <position position="569"/>
    </location>
</feature>
<dbReference type="InterPro" id="IPR004358">
    <property type="entry name" value="Sig_transdc_His_kin-like_C"/>
</dbReference>
<dbReference type="SMART" id="SM00086">
    <property type="entry name" value="PAC"/>
    <property type="match status" value="2"/>
</dbReference>
<dbReference type="SMART" id="SM00387">
    <property type="entry name" value="HATPase_c"/>
    <property type="match status" value="1"/>
</dbReference>
<evidence type="ECO:0000256" key="5">
    <source>
        <dbReference type="ARBA" id="ARBA00022777"/>
    </source>
</evidence>
<dbReference type="SMART" id="SM00091">
    <property type="entry name" value="PAS"/>
    <property type="match status" value="2"/>
</dbReference>
<dbReference type="SUPFAM" id="SSF52172">
    <property type="entry name" value="CheY-like"/>
    <property type="match status" value="1"/>
</dbReference>
<dbReference type="InterPro" id="IPR001789">
    <property type="entry name" value="Sig_transdc_resp-reg_receiver"/>
</dbReference>
<dbReference type="Proteomes" id="UP000706525">
    <property type="component" value="Unassembled WGS sequence"/>
</dbReference>
<dbReference type="EC" id="2.7.13.3" evidence="2"/>
<dbReference type="Gene3D" id="3.30.450.20">
    <property type="entry name" value="PAS domain"/>
    <property type="match status" value="2"/>
</dbReference>
<feature type="domain" description="Histidine kinase" evidence="7">
    <location>
        <begin position="282"/>
        <end position="500"/>
    </location>
</feature>
<dbReference type="SUPFAM" id="SSF47384">
    <property type="entry name" value="Homodimeric domain of signal transducing histidine kinase"/>
    <property type="match status" value="1"/>
</dbReference>
<feature type="domain" description="PAC" evidence="10">
    <location>
        <begin position="92"/>
        <end position="144"/>
    </location>
</feature>
<dbReference type="InterPro" id="IPR036097">
    <property type="entry name" value="HisK_dim/P_sf"/>
</dbReference>
<dbReference type="InterPro" id="IPR003661">
    <property type="entry name" value="HisK_dim/P_dom"/>
</dbReference>
<feature type="domain" description="PAC" evidence="10">
    <location>
        <begin position="214"/>
        <end position="272"/>
    </location>
</feature>
<protein>
    <recommendedName>
        <fullName evidence="2">histidine kinase</fullName>
        <ecNumber evidence="2">2.7.13.3</ecNumber>
    </recommendedName>
</protein>
<dbReference type="InterPro" id="IPR000700">
    <property type="entry name" value="PAS-assoc_C"/>
</dbReference>
<dbReference type="Pfam" id="PF02518">
    <property type="entry name" value="HATPase_c"/>
    <property type="match status" value="1"/>
</dbReference>
<name>A0ABM8Y178_9BURK</name>